<evidence type="ECO:0000313" key="2">
    <source>
        <dbReference type="Proteomes" id="UP000494165"/>
    </source>
</evidence>
<dbReference type="Proteomes" id="UP000494165">
    <property type="component" value="Unassembled WGS sequence"/>
</dbReference>
<proteinExistence type="predicted"/>
<accession>A0A8S1BRZ2</accession>
<organism evidence="1 2">
    <name type="scientific">Cloeon dipterum</name>
    <dbReference type="NCBI Taxonomy" id="197152"/>
    <lineage>
        <taxon>Eukaryota</taxon>
        <taxon>Metazoa</taxon>
        <taxon>Ecdysozoa</taxon>
        <taxon>Arthropoda</taxon>
        <taxon>Hexapoda</taxon>
        <taxon>Insecta</taxon>
        <taxon>Pterygota</taxon>
        <taxon>Palaeoptera</taxon>
        <taxon>Ephemeroptera</taxon>
        <taxon>Pisciforma</taxon>
        <taxon>Baetidae</taxon>
        <taxon>Cloeon</taxon>
    </lineage>
</organism>
<reference evidence="1 2" key="1">
    <citation type="submission" date="2020-04" db="EMBL/GenBank/DDBJ databases">
        <authorList>
            <person name="Alioto T."/>
            <person name="Alioto T."/>
            <person name="Gomez Garrido J."/>
        </authorList>
    </citation>
    <scope>NUCLEOTIDE SEQUENCE [LARGE SCALE GENOMIC DNA]</scope>
</reference>
<comment type="caution">
    <text evidence="1">The sequence shown here is derived from an EMBL/GenBank/DDBJ whole genome shotgun (WGS) entry which is preliminary data.</text>
</comment>
<gene>
    <name evidence="1" type="ORF">CLODIP_2_CD04957</name>
</gene>
<keyword evidence="2" id="KW-1185">Reference proteome</keyword>
<sequence>MMVQLRLRIQEGRISWGAHKKSGASRKKKDGKERQHVGCFVSNINIISLFVHHSQDKTYMCAADSI</sequence>
<protein>
    <submittedName>
        <fullName evidence="1">Uncharacterized protein</fullName>
    </submittedName>
</protein>
<dbReference type="EMBL" id="CADEPI010000008">
    <property type="protein sequence ID" value="CAB3362236.1"/>
    <property type="molecule type" value="Genomic_DNA"/>
</dbReference>
<evidence type="ECO:0000313" key="1">
    <source>
        <dbReference type="EMBL" id="CAB3362236.1"/>
    </source>
</evidence>
<dbReference type="AlphaFoldDB" id="A0A8S1BRZ2"/>
<name>A0A8S1BRZ2_9INSE</name>